<dbReference type="InterPro" id="IPR051405">
    <property type="entry name" value="phD/YefM_antitoxin"/>
</dbReference>
<proteinExistence type="inferred from homology"/>
<dbReference type="Proteomes" id="UP000179270">
    <property type="component" value="Unassembled WGS sequence"/>
</dbReference>
<dbReference type="PANTHER" id="PTHR33713:SF6">
    <property type="entry name" value="ANTITOXIN YEFM"/>
    <property type="match status" value="1"/>
</dbReference>
<comment type="function">
    <text evidence="2">Antitoxin component of a type II toxin-antitoxin (TA) system.</text>
</comment>
<dbReference type="Pfam" id="PF02604">
    <property type="entry name" value="PhdYeFM_antitox"/>
    <property type="match status" value="1"/>
</dbReference>
<dbReference type="InterPro" id="IPR036165">
    <property type="entry name" value="YefM-like_sf"/>
</dbReference>
<dbReference type="EMBL" id="MGAF01000034">
    <property type="protein sequence ID" value="OGK40250.1"/>
    <property type="molecule type" value="Genomic_DNA"/>
</dbReference>
<sequence length="113" mass="13328">MDIKTTLPITEVRKKLFNIVDEVEKRRTRFIVTEKGRPKAVIMSAEEFESMRETLDVLIENPDLPKIIEETEEDFKTGKYKKYPTLEEVLEEDGYLVKDKSNKKYEVRNKSKG</sequence>
<comment type="caution">
    <text evidence="3">The sequence shown here is derived from an EMBL/GenBank/DDBJ whole genome shotgun (WGS) entry which is preliminary data.</text>
</comment>
<organism evidence="3 4">
    <name type="scientific">Candidatus Roizmanbacteria bacterium RIFCSPLOWO2_01_FULL_35_13</name>
    <dbReference type="NCBI Taxonomy" id="1802055"/>
    <lineage>
        <taxon>Bacteria</taxon>
        <taxon>Candidatus Roizmaniibacteriota</taxon>
    </lineage>
</organism>
<dbReference type="SUPFAM" id="SSF143120">
    <property type="entry name" value="YefM-like"/>
    <property type="match status" value="1"/>
</dbReference>
<protein>
    <recommendedName>
        <fullName evidence="2">Antitoxin</fullName>
    </recommendedName>
</protein>
<evidence type="ECO:0000313" key="3">
    <source>
        <dbReference type="EMBL" id="OGK40250.1"/>
    </source>
</evidence>
<evidence type="ECO:0000256" key="2">
    <source>
        <dbReference type="RuleBase" id="RU362080"/>
    </source>
</evidence>
<dbReference type="STRING" id="1802055.A3A74_07125"/>
<reference evidence="3 4" key="1">
    <citation type="journal article" date="2016" name="Nat. Commun.">
        <title>Thousands of microbial genomes shed light on interconnected biogeochemical processes in an aquifer system.</title>
        <authorList>
            <person name="Anantharaman K."/>
            <person name="Brown C.T."/>
            <person name="Hug L.A."/>
            <person name="Sharon I."/>
            <person name="Castelle C.J."/>
            <person name="Probst A.J."/>
            <person name="Thomas B.C."/>
            <person name="Singh A."/>
            <person name="Wilkins M.J."/>
            <person name="Karaoz U."/>
            <person name="Brodie E.L."/>
            <person name="Williams K.H."/>
            <person name="Hubbard S.S."/>
            <person name="Banfield J.F."/>
        </authorList>
    </citation>
    <scope>NUCLEOTIDE SEQUENCE [LARGE SCALE GENOMIC DNA]</scope>
</reference>
<dbReference type="Gene3D" id="3.40.1620.10">
    <property type="entry name" value="YefM-like domain"/>
    <property type="match status" value="1"/>
</dbReference>
<dbReference type="InterPro" id="IPR006442">
    <property type="entry name" value="Antitoxin_Phd/YefM"/>
</dbReference>
<evidence type="ECO:0000256" key="1">
    <source>
        <dbReference type="ARBA" id="ARBA00009981"/>
    </source>
</evidence>
<accession>A0A1F7IA71</accession>
<comment type="similarity">
    <text evidence="1 2">Belongs to the phD/YefM antitoxin family.</text>
</comment>
<gene>
    <name evidence="3" type="ORF">A3A74_07125</name>
</gene>
<dbReference type="NCBIfam" id="TIGR01552">
    <property type="entry name" value="phd_fam"/>
    <property type="match status" value="1"/>
</dbReference>
<dbReference type="AlphaFoldDB" id="A0A1F7IA71"/>
<evidence type="ECO:0000313" key="4">
    <source>
        <dbReference type="Proteomes" id="UP000179270"/>
    </source>
</evidence>
<name>A0A1F7IA71_9BACT</name>
<dbReference type="PANTHER" id="PTHR33713">
    <property type="entry name" value="ANTITOXIN YAFN-RELATED"/>
    <property type="match status" value="1"/>
</dbReference>